<dbReference type="Pfam" id="PF00069">
    <property type="entry name" value="Pkinase"/>
    <property type="match status" value="2"/>
</dbReference>
<dbReference type="PANTHER" id="PTHR45646">
    <property type="entry name" value="SERINE/THREONINE-PROTEIN KINASE DOA-RELATED"/>
    <property type="match status" value="1"/>
</dbReference>
<keyword evidence="4 9" id="KW-0418">Kinase</keyword>
<keyword evidence="3 6" id="KW-0547">Nucleotide-binding</keyword>
<evidence type="ECO:0000259" key="8">
    <source>
        <dbReference type="PROSITE" id="PS50011"/>
    </source>
</evidence>
<evidence type="ECO:0000256" key="3">
    <source>
        <dbReference type="ARBA" id="ARBA00022741"/>
    </source>
</evidence>
<dbReference type="InterPro" id="IPR008271">
    <property type="entry name" value="Ser/Thr_kinase_AS"/>
</dbReference>
<evidence type="ECO:0000256" key="2">
    <source>
        <dbReference type="ARBA" id="ARBA00022679"/>
    </source>
</evidence>
<dbReference type="OrthoDB" id="283111at2759"/>
<dbReference type="GO" id="GO:0005634">
    <property type="term" value="C:nucleus"/>
    <property type="evidence" value="ECO:0007669"/>
    <property type="project" value="TreeGrafter"/>
</dbReference>
<keyword evidence="5 6" id="KW-0067">ATP-binding</keyword>
<dbReference type="SMART" id="SM00220">
    <property type="entry name" value="S_TKc"/>
    <property type="match status" value="1"/>
</dbReference>
<dbReference type="InterPro" id="IPR011009">
    <property type="entry name" value="Kinase-like_dom_sf"/>
</dbReference>
<dbReference type="GO" id="GO:0043484">
    <property type="term" value="P:regulation of RNA splicing"/>
    <property type="evidence" value="ECO:0007669"/>
    <property type="project" value="TreeGrafter"/>
</dbReference>
<sequence>MSSMISNRKRPRRFSDSFESGPKGSNSGKGTTANSNGTNVVGGGPGGADTTSTAAAVAAATAAAAAAAAGVVPVGQQQQSQSSMVVDPSDSQSVADTTGSNTGLLRASKRTSTVGASRSEIGESTEGPTSSAGRVYLIDEEDDDEIEETNLLYGKTNLQSSLTPRKSYLGNGSKPLMRRSGIVSRNRNIGYGYEDEMENDVDYDNDGEEEEEEEEEEEDDMIFYDESVKPPMPRKPNSAFLLGGVRLGKRRSQSFRMSSSANARDRDRPKASKRNNSDPMIYFGTDAIAAYNLFNVNNDTVHGGETVGPLDTSSMSSVSSSGINGFSFSNGRHHPVSNSILAGSSATSSLQTSPVAMMPRKQRTNSLPQLPQVKCFYHKIPDNYILQHPKVGDVKTEVIGPVHDHQPCDDDDGHYIIKVNEMFANRFVILKLLGQGTFGKVIDCYDELNKQRVAVKIIRNIPKYRDAAKIELRILLTIKKFDNENLNHCIHLRECFDFRGHICIVTDLMKISLFDFLEKNKYIAFPGSHIQAIAKQLIRSVTFLHDLNLIHTDLKPENILLYDDSYVRKRLYSSTIINSFIRQASSMSNKTLIGNGNDSGAGTRARKVPKTSKVLNNPSILIIDFGLAIFNDEYHAAIVLTRHYRAPEIVLGTGWSFSCDMWSVGCIMVELIIGEALFRTHDNLEHLAMIERVCGYPIDRTMVRTLKQNENECGLMYFTDEVRGVGRMSDDEYDEDDDVLNDSSEDDNILDSQRDDDDDLVDDETDDILDDDDEEADDDDDDGDDDDDDDDIIIDQKKTRENSLKLIFPSSRTPKEFVTNVNLLKRIDLFISERIGLHIDFDYSLSHNYDVNKDKIEFGNFVFWWFLLDLLRKLLVINPNERITAQEAMNHPWFNLGIVDEGTT</sequence>
<feature type="region of interest" description="Disordered" evidence="7">
    <location>
        <begin position="1"/>
        <end position="132"/>
    </location>
</feature>
<name>A0A9P7VAQ8_9ASCO</name>
<evidence type="ECO:0000256" key="5">
    <source>
        <dbReference type="ARBA" id="ARBA00022840"/>
    </source>
</evidence>
<dbReference type="InterPro" id="IPR051175">
    <property type="entry name" value="CLK_kinases"/>
</dbReference>
<dbReference type="SUPFAM" id="SSF56112">
    <property type="entry name" value="Protein kinase-like (PK-like)"/>
    <property type="match status" value="1"/>
</dbReference>
<dbReference type="Proteomes" id="UP000790833">
    <property type="component" value="Unassembled WGS sequence"/>
</dbReference>
<dbReference type="InterPro" id="IPR000719">
    <property type="entry name" value="Prot_kinase_dom"/>
</dbReference>
<keyword evidence="1" id="KW-0723">Serine/threonine-protein kinase</keyword>
<evidence type="ECO:0000256" key="4">
    <source>
        <dbReference type="ARBA" id="ARBA00022777"/>
    </source>
</evidence>
<dbReference type="PROSITE" id="PS00107">
    <property type="entry name" value="PROTEIN_KINASE_ATP"/>
    <property type="match status" value="1"/>
</dbReference>
<feature type="compositionally biased region" description="Low complexity" evidence="7">
    <location>
        <begin position="30"/>
        <end position="39"/>
    </location>
</feature>
<proteinExistence type="predicted"/>
<feature type="domain" description="Protein kinase" evidence="8">
    <location>
        <begin position="427"/>
        <end position="894"/>
    </location>
</feature>
<keyword evidence="2" id="KW-0808">Transferase</keyword>
<feature type="region of interest" description="Disordered" evidence="7">
    <location>
        <begin position="251"/>
        <end position="279"/>
    </location>
</feature>
<protein>
    <submittedName>
        <fullName evidence="9">Dual specificity protein kinase clk3</fullName>
    </submittedName>
</protein>
<evidence type="ECO:0000313" key="10">
    <source>
        <dbReference type="Proteomes" id="UP000790833"/>
    </source>
</evidence>
<dbReference type="Gene3D" id="3.30.200.20">
    <property type="entry name" value="Phosphorylase Kinase, domain 1"/>
    <property type="match status" value="1"/>
</dbReference>
<dbReference type="CDD" id="cd14134">
    <property type="entry name" value="PKc_CLK"/>
    <property type="match status" value="1"/>
</dbReference>
<reference evidence="9" key="1">
    <citation type="submission" date="2021-03" db="EMBL/GenBank/DDBJ databases">
        <authorList>
            <person name="Palmer J.M."/>
        </authorList>
    </citation>
    <scope>NUCLEOTIDE SEQUENCE</scope>
    <source>
        <strain evidence="9">ARV_011</strain>
    </source>
</reference>
<feature type="region of interest" description="Disordered" evidence="7">
    <location>
        <begin position="192"/>
        <end position="221"/>
    </location>
</feature>
<evidence type="ECO:0000256" key="7">
    <source>
        <dbReference type="SAM" id="MobiDB-lite"/>
    </source>
</evidence>
<dbReference type="GO" id="GO:0030447">
    <property type="term" value="P:filamentous growth"/>
    <property type="evidence" value="ECO:0007669"/>
    <property type="project" value="UniProtKB-ARBA"/>
</dbReference>
<dbReference type="GO" id="GO:0005524">
    <property type="term" value="F:ATP binding"/>
    <property type="evidence" value="ECO:0007669"/>
    <property type="project" value="UniProtKB-UniRule"/>
</dbReference>
<evidence type="ECO:0000256" key="1">
    <source>
        <dbReference type="ARBA" id="ARBA00022527"/>
    </source>
</evidence>
<accession>A0A9P7VAQ8</accession>
<organism evidence="9 10">
    <name type="scientific">Scheffersomyces spartinae</name>
    <dbReference type="NCBI Taxonomy" id="45513"/>
    <lineage>
        <taxon>Eukaryota</taxon>
        <taxon>Fungi</taxon>
        <taxon>Dikarya</taxon>
        <taxon>Ascomycota</taxon>
        <taxon>Saccharomycotina</taxon>
        <taxon>Pichiomycetes</taxon>
        <taxon>Debaryomycetaceae</taxon>
        <taxon>Scheffersomyces</taxon>
    </lineage>
</organism>
<dbReference type="PROSITE" id="PS50011">
    <property type="entry name" value="PROTEIN_KINASE_DOM"/>
    <property type="match status" value="1"/>
</dbReference>
<dbReference type="AlphaFoldDB" id="A0A9P7VAQ8"/>
<comment type="caution">
    <text evidence="9">The sequence shown here is derived from an EMBL/GenBank/DDBJ whole genome shotgun (WGS) entry which is preliminary data.</text>
</comment>
<dbReference type="Gene3D" id="1.10.510.10">
    <property type="entry name" value="Transferase(Phosphotransferase) domain 1"/>
    <property type="match status" value="2"/>
</dbReference>
<dbReference type="RefSeq" id="XP_043050004.1">
    <property type="nucleotide sequence ID" value="XM_043195338.1"/>
</dbReference>
<dbReference type="InterPro" id="IPR017441">
    <property type="entry name" value="Protein_kinase_ATP_BS"/>
</dbReference>
<feature type="compositionally biased region" description="Acidic residues" evidence="7">
    <location>
        <begin position="731"/>
        <end position="791"/>
    </location>
</feature>
<feature type="binding site" evidence="6">
    <location>
        <position position="456"/>
    </location>
    <ligand>
        <name>ATP</name>
        <dbReference type="ChEBI" id="CHEBI:30616"/>
    </ligand>
</feature>
<dbReference type="GO" id="GO:0004674">
    <property type="term" value="F:protein serine/threonine kinase activity"/>
    <property type="evidence" value="ECO:0007669"/>
    <property type="project" value="UniProtKB-KW"/>
</dbReference>
<dbReference type="GeneID" id="66118044"/>
<feature type="compositionally biased region" description="Low complexity" evidence="7">
    <location>
        <begin position="48"/>
        <end position="94"/>
    </location>
</feature>
<gene>
    <name evidence="9" type="primary">CLK3</name>
    <name evidence="9" type="ORF">KQ657_004670</name>
</gene>
<feature type="region of interest" description="Disordered" evidence="7">
    <location>
        <begin position="728"/>
        <end position="791"/>
    </location>
</feature>
<evidence type="ECO:0000256" key="6">
    <source>
        <dbReference type="PROSITE-ProRule" id="PRU10141"/>
    </source>
</evidence>
<evidence type="ECO:0000313" key="9">
    <source>
        <dbReference type="EMBL" id="KAG7194457.1"/>
    </source>
</evidence>
<keyword evidence="10" id="KW-1185">Reference proteome</keyword>
<feature type="compositionally biased region" description="Acidic residues" evidence="7">
    <location>
        <begin position="193"/>
        <end position="221"/>
    </location>
</feature>
<dbReference type="PANTHER" id="PTHR45646:SF11">
    <property type="entry name" value="SERINE_THREONINE-PROTEIN KINASE DOA"/>
    <property type="match status" value="1"/>
</dbReference>
<dbReference type="EMBL" id="JAHMUF010000007">
    <property type="protein sequence ID" value="KAG7194457.1"/>
    <property type="molecule type" value="Genomic_DNA"/>
</dbReference>
<dbReference type="PROSITE" id="PS00108">
    <property type="entry name" value="PROTEIN_KINASE_ST"/>
    <property type="match status" value="1"/>
</dbReference>